<evidence type="ECO:0000313" key="8">
    <source>
        <dbReference type="EMBL" id="MBL6817996.1"/>
    </source>
</evidence>
<sequence>MHFKRFLDIKPEISNLFIIFINNKVLFDLNEKTFLLNSSYLNFNNFNFKKIGIAEDNDIKIYVIDLSNESFNFADQGYQSLVEYDLRYLMTILSEEKLSLVGRANQLLHYLKSNKHCGYCGSIMEFDSDEEAMFCKCNNVMVYPRISPCVLALIKKDNQILLARNALFPEGLYSALAGFIEISETAEETVKREVYEEVSLKVNNINYYSSQAWPFPSQLMLAYTCEYESGEIKVDGKEIIEANWFDIDNLPNTPPNSTLSGRLINSCILDR</sequence>
<comment type="cofactor">
    <cofactor evidence="1">
        <name>Mg(2+)</name>
        <dbReference type="ChEBI" id="CHEBI:18420"/>
    </cofactor>
</comment>
<keyword evidence="4 8" id="KW-0378">Hydrolase</keyword>
<dbReference type="SUPFAM" id="SSF55811">
    <property type="entry name" value="Nudix"/>
    <property type="match status" value="1"/>
</dbReference>
<dbReference type="Gene3D" id="3.90.79.10">
    <property type="entry name" value="Nucleoside Triphosphate Pyrophosphohydrolase"/>
    <property type="match status" value="1"/>
</dbReference>
<evidence type="ECO:0000256" key="2">
    <source>
        <dbReference type="ARBA" id="ARBA00012381"/>
    </source>
</evidence>
<dbReference type="CDD" id="cd03429">
    <property type="entry name" value="NUDIX_NADH_pyrophosphatase_Nudt13"/>
    <property type="match status" value="1"/>
</dbReference>
<evidence type="ECO:0000259" key="7">
    <source>
        <dbReference type="PROSITE" id="PS51462"/>
    </source>
</evidence>
<dbReference type="Gene3D" id="3.90.79.20">
    <property type="match status" value="1"/>
</dbReference>
<dbReference type="AlphaFoldDB" id="A0A937I4G4"/>
<comment type="caution">
    <text evidence="8">The sequence shown here is derived from an EMBL/GenBank/DDBJ whole genome shotgun (WGS) entry which is preliminary data.</text>
</comment>
<accession>A0A937I4G4</accession>
<keyword evidence="3" id="KW-0479">Metal-binding</keyword>
<keyword evidence="6" id="KW-0520">NAD</keyword>
<dbReference type="NCBIfam" id="NF001299">
    <property type="entry name" value="PRK00241.1"/>
    <property type="match status" value="1"/>
</dbReference>
<dbReference type="Pfam" id="PF00293">
    <property type="entry name" value="NUDIX"/>
    <property type="match status" value="1"/>
</dbReference>
<evidence type="ECO:0000256" key="6">
    <source>
        <dbReference type="ARBA" id="ARBA00023027"/>
    </source>
</evidence>
<evidence type="ECO:0000256" key="3">
    <source>
        <dbReference type="ARBA" id="ARBA00022723"/>
    </source>
</evidence>
<dbReference type="GO" id="GO:0016787">
    <property type="term" value="F:hydrolase activity"/>
    <property type="evidence" value="ECO:0007669"/>
    <property type="project" value="UniProtKB-KW"/>
</dbReference>
<dbReference type="InterPro" id="IPR049734">
    <property type="entry name" value="NudC-like_C"/>
</dbReference>
<reference evidence="8" key="1">
    <citation type="submission" date="2020-10" db="EMBL/GenBank/DDBJ databases">
        <title>Microbiome of the Black Sea water column analyzed by genome centric metagenomics.</title>
        <authorList>
            <person name="Cabello-Yeves P.J."/>
            <person name="Callieri C."/>
            <person name="Picazo A."/>
            <person name="Mehrshad M."/>
            <person name="Haro-Moreno J.M."/>
            <person name="Roda-Garcia J."/>
            <person name="Dzembekova N."/>
            <person name="Slabakova V."/>
            <person name="Slabakova N."/>
            <person name="Moncheva S."/>
            <person name="Rodriguez-Valera F."/>
        </authorList>
    </citation>
    <scope>NUCLEOTIDE SEQUENCE</scope>
    <source>
        <strain evidence="8">BS307-5m-G50</strain>
    </source>
</reference>
<dbReference type="GO" id="GO:0046872">
    <property type="term" value="F:metal ion binding"/>
    <property type="evidence" value="ECO:0007669"/>
    <property type="project" value="UniProtKB-KW"/>
</dbReference>
<dbReference type="InterPro" id="IPR000086">
    <property type="entry name" value="NUDIX_hydrolase_dom"/>
</dbReference>
<evidence type="ECO:0000256" key="4">
    <source>
        <dbReference type="ARBA" id="ARBA00022801"/>
    </source>
</evidence>
<evidence type="ECO:0000256" key="1">
    <source>
        <dbReference type="ARBA" id="ARBA00001946"/>
    </source>
</evidence>
<feature type="domain" description="Nudix hydrolase" evidence="7">
    <location>
        <begin position="144"/>
        <end position="268"/>
    </location>
</feature>
<dbReference type="EMBL" id="JADHQD010000004">
    <property type="protein sequence ID" value="MBL6817996.1"/>
    <property type="molecule type" value="Genomic_DNA"/>
</dbReference>
<organism evidence="8 9">
    <name type="scientific">SAR86 cluster bacterium</name>
    <dbReference type="NCBI Taxonomy" id="2030880"/>
    <lineage>
        <taxon>Bacteria</taxon>
        <taxon>Pseudomonadati</taxon>
        <taxon>Pseudomonadota</taxon>
        <taxon>Gammaproteobacteria</taxon>
        <taxon>SAR86 cluster</taxon>
    </lineage>
</organism>
<proteinExistence type="predicted"/>
<evidence type="ECO:0000256" key="5">
    <source>
        <dbReference type="ARBA" id="ARBA00022842"/>
    </source>
</evidence>
<dbReference type="PANTHER" id="PTHR11383">
    <property type="entry name" value="NUCLEOSIDE DIPHOSPHATE-LINKED MOIETY X MOTIF 13"/>
    <property type="match status" value="1"/>
</dbReference>
<dbReference type="InterPro" id="IPR015797">
    <property type="entry name" value="NUDIX_hydrolase-like_dom_sf"/>
</dbReference>
<dbReference type="EC" id="3.6.1.22" evidence="2"/>
<dbReference type="Proteomes" id="UP000711391">
    <property type="component" value="Unassembled WGS sequence"/>
</dbReference>
<protein>
    <recommendedName>
        <fullName evidence="2">NAD(+) diphosphatase</fullName>
        <ecNumber evidence="2">3.6.1.22</ecNumber>
    </recommendedName>
</protein>
<keyword evidence="5" id="KW-0460">Magnesium</keyword>
<name>A0A937I4G4_9GAMM</name>
<gene>
    <name evidence="8" type="primary">nudC</name>
    <name evidence="8" type="ORF">ISQ64_01160</name>
</gene>
<evidence type="ECO:0000313" key="9">
    <source>
        <dbReference type="Proteomes" id="UP000711391"/>
    </source>
</evidence>
<dbReference type="PANTHER" id="PTHR11383:SF3">
    <property type="entry name" value="NAD(P)H PYROPHOSPHATASE NUDT13, MITOCHONDRIAL"/>
    <property type="match status" value="1"/>
</dbReference>
<dbReference type="PROSITE" id="PS51462">
    <property type="entry name" value="NUDIX"/>
    <property type="match status" value="1"/>
</dbReference>